<dbReference type="InterPro" id="IPR008397">
    <property type="entry name" value="Alginate_lyase_dom"/>
</dbReference>
<evidence type="ECO:0000256" key="3">
    <source>
        <dbReference type="SAM" id="SignalP"/>
    </source>
</evidence>
<evidence type="ECO:0000259" key="4">
    <source>
        <dbReference type="Pfam" id="PF05426"/>
    </source>
</evidence>
<sequence>MRRLLYVALGALLASSAGAQPAITRAELERIERPRVLAAAQRWLDEPPVTITAYRAARSAGGVHDFYSEGDYWWPDPAHPDGPYVRRDGETNPDNFVAHRDAMRRLSQIVPALVAAYELTRDARYANRAAEHLRAWFVAESTRMNPNLLYGQAIKGVATGRGIGIIDTIHLVEVAQAVRELERLGAIDAATLDGTKAWFRDYLTWITTHPYGIAERDNGNNHSAAWALQVAEFARLVGDSARVDEARRLFETKLIPDQMAPDGSFPKELARTKPYGYSLFQLDVMGTLAEVLGPAEWTFTTPDGRGMRKALAYMAPYIEDKQIWPKPPDVQYHDQWPVRQPSLLFGGRALAEPRYVALWRTLDPDPNVDEIVRNYPIRQPLLWVH</sequence>
<feature type="chain" id="PRO_5004794656" evidence="3">
    <location>
        <begin position="20"/>
        <end position="385"/>
    </location>
</feature>
<dbReference type="KEGG" id="gba:J421_5543"/>
<accession>W0RU10</accession>
<gene>
    <name evidence="5" type="ORF">J421_5543</name>
</gene>
<dbReference type="GO" id="GO:0016829">
    <property type="term" value="F:lyase activity"/>
    <property type="evidence" value="ECO:0007669"/>
    <property type="project" value="UniProtKB-KW"/>
</dbReference>
<dbReference type="AlphaFoldDB" id="W0RU10"/>
<keyword evidence="1 3" id="KW-0732">Signal</keyword>
<keyword evidence="5" id="KW-0614">Plasmid</keyword>
<dbReference type="RefSeq" id="WP_025414388.1">
    <property type="nucleotide sequence ID" value="NZ_CP007129.1"/>
</dbReference>
<dbReference type="OrthoDB" id="428577at2"/>
<dbReference type="Proteomes" id="UP000019151">
    <property type="component" value="Plasmid 1"/>
</dbReference>
<dbReference type="Pfam" id="PF05426">
    <property type="entry name" value="Alginate_lyase"/>
    <property type="match status" value="1"/>
</dbReference>
<dbReference type="InParanoid" id="W0RU10"/>
<dbReference type="PATRIC" id="fig|861299.3.peg.5578"/>
<evidence type="ECO:0000313" key="5">
    <source>
        <dbReference type="EMBL" id="AHG93078.1"/>
    </source>
</evidence>
<protein>
    <submittedName>
        <fullName evidence="5">Alginate lyase</fullName>
    </submittedName>
</protein>
<dbReference type="HOGENOM" id="CLU_031144_0_0_0"/>
<organism evidence="5 6">
    <name type="scientific">Gemmatirosa kalamazoonensis</name>
    <dbReference type="NCBI Taxonomy" id="861299"/>
    <lineage>
        <taxon>Bacteria</taxon>
        <taxon>Pseudomonadati</taxon>
        <taxon>Gemmatimonadota</taxon>
        <taxon>Gemmatimonadia</taxon>
        <taxon>Gemmatimonadales</taxon>
        <taxon>Gemmatimonadaceae</taxon>
        <taxon>Gemmatirosa</taxon>
    </lineage>
</organism>
<evidence type="ECO:0000256" key="2">
    <source>
        <dbReference type="ARBA" id="ARBA00023239"/>
    </source>
</evidence>
<evidence type="ECO:0000313" key="6">
    <source>
        <dbReference type="Proteomes" id="UP000019151"/>
    </source>
</evidence>
<dbReference type="SUPFAM" id="SSF48230">
    <property type="entry name" value="Chondroitin AC/alginate lyase"/>
    <property type="match status" value="1"/>
</dbReference>
<name>W0RU10_9BACT</name>
<dbReference type="GO" id="GO:0042597">
    <property type="term" value="C:periplasmic space"/>
    <property type="evidence" value="ECO:0007669"/>
    <property type="project" value="InterPro"/>
</dbReference>
<proteinExistence type="predicted"/>
<feature type="signal peptide" evidence="3">
    <location>
        <begin position="1"/>
        <end position="19"/>
    </location>
</feature>
<geneLocation type="plasmid" evidence="5 6">
    <name>1</name>
</geneLocation>
<dbReference type="Gene3D" id="1.50.10.100">
    <property type="entry name" value="Chondroitin AC/alginate lyase"/>
    <property type="match status" value="1"/>
</dbReference>
<reference evidence="5 6" key="1">
    <citation type="journal article" date="2014" name="Genome Announc.">
        <title>Genome Sequence and Methylome of Soil Bacterium Gemmatirosa kalamazoonensis KBS708T, a Member of the Rarely Cultivated Gemmatimonadetes Phylum.</title>
        <authorList>
            <person name="Debruyn J.M."/>
            <person name="Radosevich M."/>
            <person name="Wommack K.E."/>
            <person name="Polson S.W."/>
            <person name="Hauser L.J."/>
            <person name="Fawaz M.N."/>
            <person name="Korlach J."/>
            <person name="Tsai Y.C."/>
        </authorList>
    </citation>
    <scope>NUCLEOTIDE SEQUENCE [LARGE SCALE GENOMIC DNA]</scope>
    <source>
        <strain evidence="5 6">KBS708</strain>
        <plasmid evidence="6">Plasmid 1</plasmid>
    </source>
</reference>
<feature type="domain" description="Alginate lyase" evidence="4">
    <location>
        <begin position="53"/>
        <end position="324"/>
    </location>
</feature>
<keyword evidence="2 5" id="KW-0456">Lyase</keyword>
<keyword evidence="6" id="KW-1185">Reference proteome</keyword>
<dbReference type="EMBL" id="CP007129">
    <property type="protein sequence ID" value="AHG93078.1"/>
    <property type="molecule type" value="Genomic_DNA"/>
</dbReference>
<evidence type="ECO:0000256" key="1">
    <source>
        <dbReference type="ARBA" id="ARBA00022729"/>
    </source>
</evidence>
<dbReference type="InterPro" id="IPR008929">
    <property type="entry name" value="Chondroitin_lyas"/>
</dbReference>